<comment type="caution">
    <text evidence="1">The sequence shown here is derived from an EMBL/GenBank/DDBJ whole genome shotgun (WGS) entry which is preliminary data.</text>
</comment>
<evidence type="ECO:0000313" key="2">
    <source>
        <dbReference type="Proteomes" id="UP000470404"/>
    </source>
</evidence>
<dbReference type="SUPFAM" id="SSF160363">
    <property type="entry name" value="MTH889-like"/>
    <property type="match status" value="1"/>
</dbReference>
<proteinExistence type="predicted"/>
<evidence type="ECO:0000313" key="1">
    <source>
        <dbReference type="EMBL" id="NEC58724.1"/>
    </source>
</evidence>
<dbReference type="InterPro" id="IPR023129">
    <property type="entry name" value="MTH889-like_dom_sf"/>
</dbReference>
<dbReference type="Gene3D" id="3.30.70.1340">
    <property type="entry name" value="MTH889-like domain"/>
    <property type="match status" value="1"/>
</dbReference>
<gene>
    <name evidence="1" type="ORF">G3I59_24760</name>
</gene>
<dbReference type="Pfam" id="PF02680">
    <property type="entry name" value="DUF211"/>
    <property type="match status" value="1"/>
</dbReference>
<protein>
    <submittedName>
        <fullName evidence="1">DUF211 domain-containing protein</fullName>
    </submittedName>
</protein>
<reference evidence="1 2" key="1">
    <citation type="submission" date="2020-01" db="EMBL/GenBank/DDBJ databases">
        <title>Insect and environment-associated Actinomycetes.</title>
        <authorList>
            <person name="Currrie C."/>
            <person name="Chevrette M."/>
            <person name="Carlson C."/>
            <person name="Stubbendieck R."/>
            <person name="Wendt-Pienkowski E."/>
        </authorList>
    </citation>
    <scope>NUCLEOTIDE SEQUENCE [LARGE SCALE GENOMIC DNA]</scope>
    <source>
        <strain evidence="1 2">SID8386</strain>
    </source>
</reference>
<dbReference type="PANTHER" id="PTHR42240">
    <property type="entry name" value="DUF211 DOMAIN-CONTAINING PROTEIN"/>
    <property type="match status" value="1"/>
</dbReference>
<name>A0ABX0BX48_9PSEU</name>
<keyword evidence="2" id="KW-1185">Reference proteome</keyword>
<accession>A0ABX0BX48</accession>
<sequence>MNIRRLQLDVDKAVARPDLLDLAEAIDGVPGVEAVNITVTDIDVETMGTEVTVEGDGIDVARLFAAIEKTGAALHSIDEIVAGDRVIDRVPRIR</sequence>
<dbReference type="PANTHER" id="PTHR42240:SF1">
    <property type="entry name" value="DUF211 DOMAIN-CONTAINING PROTEIN"/>
    <property type="match status" value="1"/>
</dbReference>
<dbReference type="Proteomes" id="UP000470404">
    <property type="component" value="Unassembled WGS sequence"/>
</dbReference>
<dbReference type="RefSeq" id="WP_067588471.1">
    <property type="nucleotide sequence ID" value="NZ_JAAGNC010000126.1"/>
</dbReference>
<dbReference type="InterPro" id="IPR003831">
    <property type="entry name" value="DUF211"/>
</dbReference>
<organism evidence="1 2">
    <name type="scientific">Amycolatopsis rubida</name>
    <dbReference type="NCBI Taxonomy" id="112413"/>
    <lineage>
        <taxon>Bacteria</taxon>
        <taxon>Bacillati</taxon>
        <taxon>Actinomycetota</taxon>
        <taxon>Actinomycetes</taxon>
        <taxon>Pseudonocardiales</taxon>
        <taxon>Pseudonocardiaceae</taxon>
        <taxon>Amycolatopsis</taxon>
    </lineage>
</organism>
<dbReference type="EMBL" id="JAAGNC010000126">
    <property type="protein sequence ID" value="NEC58724.1"/>
    <property type="molecule type" value="Genomic_DNA"/>
</dbReference>